<evidence type="ECO:0000313" key="4">
    <source>
        <dbReference type="Proteomes" id="UP001251374"/>
    </source>
</evidence>
<feature type="transmembrane region" description="Helical" evidence="1">
    <location>
        <begin position="120"/>
        <end position="140"/>
    </location>
</feature>
<evidence type="ECO:0000313" key="3">
    <source>
        <dbReference type="EMBL" id="MDR5903828.1"/>
    </source>
</evidence>
<name>A0ABU1H8P4_9GAMM</name>
<accession>A0ABU1H8P4</accession>
<feature type="transmembrane region" description="Helical" evidence="1">
    <location>
        <begin position="6"/>
        <end position="25"/>
    </location>
</feature>
<keyword evidence="1" id="KW-0472">Membrane</keyword>
<organism evidence="3 4">
    <name type="scientific">Franzmannia qiaohouensis</name>
    <dbReference type="NCBI Taxonomy" id="1329370"/>
    <lineage>
        <taxon>Bacteria</taxon>
        <taxon>Pseudomonadati</taxon>
        <taxon>Pseudomonadota</taxon>
        <taxon>Gammaproteobacteria</taxon>
        <taxon>Oceanospirillales</taxon>
        <taxon>Halomonadaceae</taxon>
        <taxon>Franzmannia</taxon>
    </lineage>
</organism>
<dbReference type="Proteomes" id="UP001251374">
    <property type="component" value="Unassembled WGS sequence"/>
</dbReference>
<reference evidence="3 4" key="1">
    <citation type="submission" date="2023-04" db="EMBL/GenBank/DDBJ databases">
        <title>A long-awaited taxogenomic arrangement of the family Halomonadaceae.</title>
        <authorList>
            <person name="De La Haba R."/>
            <person name="Chuvochina M."/>
            <person name="Wittouck S."/>
            <person name="Arahal D.R."/>
            <person name="Sanchez-Porro C."/>
            <person name="Hugenholtz P."/>
            <person name="Ventosa A."/>
        </authorList>
    </citation>
    <scope>NUCLEOTIDE SEQUENCE [LARGE SCALE GENOMIC DNA]</scope>
    <source>
        <strain evidence="3 4">DSM 26770</strain>
    </source>
</reference>
<feature type="transmembrane region" description="Helical" evidence="1">
    <location>
        <begin position="75"/>
        <end position="108"/>
    </location>
</feature>
<feature type="domain" description="DUF1468" evidence="2">
    <location>
        <begin position="7"/>
        <end position="141"/>
    </location>
</feature>
<keyword evidence="1" id="KW-0812">Transmembrane</keyword>
<keyword evidence="1" id="KW-1133">Transmembrane helix</keyword>
<dbReference type="Pfam" id="PF07331">
    <property type="entry name" value="TctB"/>
    <property type="match status" value="1"/>
</dbReference>
<evidence type="ECO:0000259" key="2">
    <source>
        <dbReference type="Pfam" id="PF07331"/>
    </source>
</evidence>
<dbReference type="InterPro" id="IPR009936">
    <property type="entry name" value="DUF1468"/>
</dbReference>
<sequence length="146" mass="16199">MRLFFYLFILVVAVCYTYMAFVDLSFLTNRGRMGPGFFPRILGVSMIAAMLLVILSDIKNRTLFSGAQDSQYQDAAVLIGLSLTFGVLLMVLGYVIAIPAYIAATLYYFNRGKHKTNAAVTVAVPVVIHFLFGTLLNAALPQGMWW</sequence>
<keyword evidence="4" id="KW-1185">Reference proteome</keyword>
<protein>
    <submittedName>
        <fullName evidence="3">Tripartite tricarboxylate transporter TctB family protein</fullName>
    </submittedName>
</protein>
<evidence type="ECO:0000256" key="1">
    <source>
        <dbReference type="SAM" id="Phobius"/>
    </source>
</evidence>
<dbReference type="RefSeq" id="WP_309715701.1">
    <property type="nucleotide sequence ID" value="NZ_JARWAM010000001.1"/>
</dbReference>
<feature type="transmembrane region" description="Helical" evidence="1">
    <location>
        <begin position="37"/>
        <end position="55"/>
    </location>
</feature>
<comment type="caution">
    <text evidence="3">The sequence shown here is derived from an EMBL/GenBank/DDBJ whole genome shotgun (WGS) entry which is preliminary data.</text>
</comment>
<proteinExistence type="predicted"/>
<dbReference type="EMBL" id="JARWAM010000001">
    <property type="protein sequence ID" value="MDR5903828.1"/>
    <property type="molecule type" value="Genomic_DNA"/>
</dbReference>
<gene>
    <name evidence="3" type="ORF">QC821_00905</name>
</gene>